<dbReference type="EMBL" id="DSAC01000070">
    <property type="protein sequence ID" value="HHO74122.1"/>
    <property type="molecule type" value="Genomic_DNA"/>
</dbReference>
<protein>
    <submittedName>
        <fullName evidence="1">Uncharacterized protein</fullName>
    </submittedName>
</protein>
<proteinExistence type="predicted"/>
<dbReference type="AlphaFoldDB" id="A0A7C5T0C9"/>
<name>A0A7C5T0C9_9AQUI</name>
<accession>A0A7C5T0C9</accession>
<evidence type="ECO:0000313" key="1">
    <source>
        <dbReference type="EMBL" id="HHO74122.1"/>
    </source>
</evidence>
<organism evidence="1">
    <name type="scientific">Thermocrinis ruber</name>
    <dbReference type="NCBI Taxonomy" id="75906"/>
    <lineage>
        <taxon>Bacteria</taxon>
        <taxon>Pseudomonadati</taxon>
        <taxon>Aquificota</taxon>
        <taxon>Aquificia</taxon>
        <taxon>Aquificales</taxon>
        <taxon>Aquificaceae</taxon>
        <taxon>Thermocrinis</taxon>
    </lineage>
</organism>
<comment type="caution">
    <text evidence="1">The sequence shown here is derived from an EMBL/GenBank/DDBJ whole genome shotgun (WGS) entry which is preliminary data.</text>
</comment>
<sequence>MFSAGWWRQRGYSEEYARQIAKGVRALAREIKLREEDIEGLVLLLEMRERLRPSLPLKEFLGGLLWSLIERQGILLSEPAKKGFLRFYKEKEIEEKLNELGIALLETPIASKDILGEIIKLLKA</sequence>
<gene>
    <name evidence="1" type="ORF">ENN04_05710</name>
</gene>
<reference evidence="1" key="1">
    <citation type="journal article" date="2020" name="mSystems">
        <title>Genome- and Community-Level Interaction Insights into Carbon Utilization and Element Cycling Functions of Hydrothermarchaeota in Hydrothermal Sediment.</title>
        <authorList>
            <person name="Zhou Z."/>
            <person name="Liu Y."/>
            <person name="Xu W."/>
            <person name="Pan J."/>
            <person name="Luo Z.H."/>
            <person name="Li M."/>
        </authorList>
    </citation>
    <scope>NUCLEOTIDE SEQUENCE [LARGE SCALE GENOMIC DNA]</scope>
    <source>
        <strain evidence="1">SpSt-114</strain>
    </source>
</reference>